<comment type="caution">
    <text evidence="3">The sequence shown here is derived from an EMBL/GenBank/DDBJ whole genome shotgun (WGS) entry which is preliminary data.</text>
</comment>
<evidence type="ECO:0008006" key="5">
    <source>
        <dbReference type="Google" id="ProtNLM"/>
    </source>
</evidence>
<dbReference type="InterPro" id="IPR001623">
    <property type="entry name" value="DnaJ_domain"/>
</dbReference>
<evidence type="ECO:0000313" key="4">
    <source>
        <dbReference type="Proteomes" id="UP000601435"/>
    </source>
</evidence>
<dbReference type="Proteomes" id="UP000601435">
    <property type="component" value="Unassembled WGS sequence"/>
</dbReference>
<sequence>WQPAEVTPAESQVGGQTVQSFNARGLRAEAPLAMWPTAAGVGMLVMMLLGALLIGYCVQVGRRKQEEVARIRKPDVLQETSPADKVEKQAEIGQVLDCALSRPSSRGSRVGTAWSPTRPCTAPERRAGTGRPTSACSKASQDGGLPRSRQVRTVLESEIMDDEFEWARPATDILSSRLPEGRFTVEDLCTVYLQRQKPRPFTSPEVPRKPAAIRMEDLRDATAAAIFVAEEREALNSPSNVQKLSRSRRHQDVPHKEVWANTCQSNLLFEVWRPPDLVKDWEWELPAPASLPAGAARVKPGRLKRSWTFSSEQWMPTSTRGDEPPPRTATAGIRPEPAQSAWLSDNGEFVRPTPLKARIRMEAPVPSPSPPATFHQRAATAAAWVFGRRQVPEPVNTLSQDQDPEAQADLLVTEMREQLKHTCKEPLQVRKLIFRDLQRQLHPDKNTECEEAAKHAFQKLMEERRAYLGTEPAGFGQASESNK</sequence>
<dbReference type="AlphaFoldDB" id="A0A813B9F4"/>
<dbReference type="InterPro" id="IPR036869">
    <property type="entry name" value="J_dom_sf"/>
</dbReference>
<evidence type="ECO:0000313" key="3">
    <source>
        <dbReference type="EMBL" id="CAE7896512.1"/>
    </source>
</evidence>
<proteinExistence type="predicted"/>
<feature type="region of interest" description="Disordered" evidence="1">
    <location>
        <begin position="312"/>
        <end position="347"/>
    </location>
</feature>
<keyword evidence="2" id="KW-1133">Transmembrane helix</keyword>
<feature type="compositionally biased region" description="Polar residues" evidence="1">
    <location>
        <begin position="131"/>
        <end position="140"/>
    </location>
</feature>
<feature type="non-terminal residue" evidence="3">
    <location>
        <position position="483"/>
    </location>
</feature>
<dbReference type="EMBL" id="CAJNJA010068952">
    <property type="protein sequence ID" value="CAE7896512.1"/>
    <property type="molecule type" value="Genomic_DNA"/>
</dbReference>
<protein>
    <recommendedName>
        <fullName evidence="5">J domain-containing protein</fullName>
    </recommendedName>
</protein>
<keyword evidence="4" id="KW-1185">Reference proteome</keyword>
<organism evidence="3 4">
    <name type="scientific">Symbiodinium necroappetens</name>
    <dbReference type="NCBI Taxonomy" id="1628268"/>
    <lineage>
        <taxon>Eukaryota</taxon>
        <taxon>Sar</taxon>
        <taxon>Alveolata</taxon>
        <taxon>Dinophyceae</taxon>
        <taxon>Suessiales</taxon>
        <taxon>Symbiodiniaceae</taxon>
        <taxon>Symbiodinium</taxon>
    </lineage>
</organism>
<accession>A0A813B9F4</accession>
<feature type="transmembrane region" description="Helical" evidence="2">
    <location>
        <begin position="33"/>
        <end position="58"/>
    </location>
</feature>
<dbReference type="OrthoDB" id="434981at2759"/>
<keyword evidence="2" id="KW-0812">Transmembrane</keyword>
<gene>
    <name evidence="3" type="ORF">SNEC2469_LOCUS30025</name>
</gene>
<evidence type="ECO:0000256" key="2">
    <source>
        <dbReference type="SAM" id="Phobius"/>
    </source>
</evidence>
<dbReference type="CDD" id="cd06257">
    <property type="entry name" value="DnaJ"/>
    <property type="match status" value="1"/>
</dbReference>
<dbReference type="Gene3D" id="1.10.287.110">
    <property type="entry name" value="DnaJ domain"/>
    <property type="match status" value="1"/>
</dbReference>
<reference evidence="3" key="1">
    <citation type="submission" date="2021-02" db="EMBL/GenBank/DDBJ databases">
        <authorList>
            <person name="Dougan E. K."/>
            <person name="Rhodes N."/>
            <person name="Thang M."/>
            <person name="Chan C."/>
        </authorList>
    </citation>
    <scope>NUCLEOTIDE SEQUENCE</scope>
</reference>
<keyword evidence="2" id="KW-0472">Membrane</keyword>
<feature type="region of interest" description="Disordered" evidence="1">
    <location>
        <begin position="107"/>
        <end position="148"/>
    </location>
</feature>
<evidence type="ECO:0000256" key="1">
    <source>
        <dbReference type="SAM" id="MobiDB-lite"/>
    </source>
</evidence>
<name>A0A813B9F4_9DINO</name>